<feature type="transmembrane region" description="Helical" evidence="6">
    <location>
        <begin position="747"/>
        <end position="766"/>
    </location>
</feature>
<keyword evidence="2" id="KW-1003">Cell membrane</keyword>
<comment type="caution">
    <text evidence="9">The sequence shown here is derived from an EMBL/GenBank/DDBJ whole genome shotgun (WGS) entry which is preliminary data.</text>
</comment>
<feature type="transmembrane region" description="Helical" evidence="6">
    <location>
        <begin position="440"/>
        <end position="461"/>
    </location>
</feature>
<feature type="transmembrane region" description="Helical" evidence="6">
    <location>
        <begin position="695"/>
        <end position="719"/>
    </location>
</feature>
<dbReference type="AlphaFoldDB" id="A0A2D0N063"/>
<dbReference type="Pfam" id="PF02687">
    <property type="entry name" value="FtsX"/>
    <property type="match status" value="2"/>
</dbReference>
<protein>
    <submittedName>
        <fullName evidence="9">Cell division protein FtsX</fullName>
    </submittedName>
</protein>
<feature type="transmembrane region" description="Helical" evidence="6">
    <location>
        <begin position="299"/>
        <end position="321"/>
    </location>
</feature>
<evidence type="ECO:0000259" key="7">
    <source>
        <dbReference type="Pfam" id="PF02687"/>
    </source>
</evidence>
<keyword evidence="3 6" id="KW-0812">Transmembrane</keyword>
<feature type="transmembrane region" description="Helical" evidence="6">
    <location>
        <begin position="346"/>
        <end position="373"/>
    </location>
</feature>
<dbReference type="PANTHER" id="PTHR30572:SF18">
    <property type="entry name" value="ABC-TYPE MACROLIDE FAMILY EXPORT SYSTEM PERMEASE COMPONENT 2"/>
    <property type="match status" value="1"/>
</dbReference>
<feature type="domain" description="MacB-like periplasmic core" evidence="8">
    <location>
        <begin position="477"/>
        <end position="661"/>
    </location>
</feature>
<reference evidence="9 10" key="1">
    <citation type="submission" date="2017-10" db="EMBL/GenBank/DDBJ databases">
        <title>The draft genome sequence of Lewinella nigricans NBRC 102662.</title>
        <authorList>
            <person name="Wang K."/>
        </authorList>
    </citation>
    <scope>NUCLEOTIDE SEQUENCE [LARGE SCALE GENOMIC DNA]</scope>
    <source>
        <strain evidence="9 10">NBRC 102662</strain>
    </source>
</reference>
<feature type="transmembrane region" description="Helical" evidence="6">
    <location>
        <begin position="781"/>
        <end position="808"/>
    </location>
</feature>
<organism evidence="9 10">
    <name type="scientific">Flavilitoribacter nigricans (strain ATCC 23147 / DSM 23189 / NBRC 102662 / NCIMB 1420 / SS-2)</name>
    <name type="common">Lewinella nigricans</name>
    <dbReference type="NCBI Taxonomy" id="1122177"/>
    <lineage>
        <taxon>Bacteria</taxon>
        <taxon>Pseudomonadati</taxon>
        <taxon>Bacteroidota</taxon>
        <taxon>Saprospiria</taxon>
        <taxon>Saprospirales</taxon>
        <taxon>Lewinellaceae</taxon>
        <taxon>Flavilitoribacter</taxon>
    </lineage>
</organism>
<evidence type="ECO:0000256" key="5">
    <source>
        <dbReference type="ARBA" id="ARBA00023136"/>
    </source>
</evidence>
<dbReference type="GO" id="GO:0005886">
    <property type="term" value="C:plasma membrane"/>
    <property type="evidence" value="ECO:0007669"/>
    <property type="project" value="UniProtKB-SubCell"/>
</dbReference>
<keyword evidence="5 6" id="KW-0472">Membrane</keyword>
<dbReference type="RefSeq" id="WP_099154676.1">
    <property type="nucleotide sequence ID" value="NZ_PDUD01000047.1"/>
</dbReference>
<dbReference type="Pfam" id="PF12704">
    <property type="entry name" value="MacB_PCD"/>
    <property type="match status" value="2"/>
</dbReference>
<dbReference type="InterPro" id="IPR003838">
    <property type="entry name" value="ABC3_permease_C"/>
</dbReference>
<dbReference type="GO" id="GO:0022857">
    <property type="term" value="F:transmembrane transporter activity"/>
    <property type="evidence" value="ECO:0007669"/>
    <property type="project" value="TreeGrafter"/>
</dbReference>
<sequence>MFQNYFKMAWRNLLKNKGFSLINIFGLAIGVACCLLIMLYVANELSYDRWNPNADRIVRAAADIKFGGTHYQMATTGSVVGPDSGAELPEVESWCRIRQYGSFLVKPDGEGQQNIREEYVLTADSTFFELFPVGVIEGSAENCLTEPNTMAISRSRAEKYFESAQAAIGQTLIFDNEDRWRVTAVYEDMPRNTHFRADLIMSMNGNREVATDPPYWASNNNFHNYLLLHEDADLEAFRAKFAAFSREKIAVTAQQLMGISVEEFEASGQYARIYLQDLQDIHLHSDLNVELAPNGSIKYVWIFGLIAAFVLIIACINFMNLSTARSADRAKEIGVRKVMGSRRSSLIGQFLSESTLLAALAVVLAIGIAVVALPEYQELADRELSMPWGSPLFWLSLVGTVGVVGLLAGSYPAFFLSAFDTLKVLRGQIKSRSKGLSFRSVLVVFQFVTSATLILATLFVFKQLNYIQSKKVGFNRDQVIIVNDAYALGSQANTFKEEMLKHPAIESATVSSYLPVPSHRSDQTFSKARSFSTDNSVNMQQWRVDENYLNTLGMELAEGRNFDLAQRLDSSAVILNEAAAKLFGFDDPIGKKIYTLTDSPGGTPRPEDFEELTVIGVVQDFHWASMRENIGALSLRLSPSQSYISFRYKGGETEAVISALENQWQKMAPDQPFSNRFLDSAFADMYVAEQRIGRIAGVFALLSILVSCLGLFGLASYATEQRTKEIGIRKVLGASVPGIVGLLSKDFLKLVGVALIIAIPLVIYGMNKWLEDFAFRISLDWGVFILAAIIVLLIAFLTVSVQGVKAALSNPIKSLRSE</sequence>
<feature type="transmembrane region" description="Helical" evidence="6">
    <location>
        <begin position="393"/>
        <end position="419"/>
    </location>
</feature>
<evidence type="ECO:0000259" key="8">
    <source>
        <dbReference type="Pfam" id="PF12704"/>
    </source>
</evidence>
<dbReference type="OrthoDB" id="5933722at2"/>
<accession>A0A2D0N063</accession>
<evidence type="ECO:0000256" key="4">
    <source>
        <dbReference type="ARBA" id="ARBA00022989"/>
    </source>
</evidence>
<dbReference type="InterPro" id="IPR050250">
    <property type="entry name" value="Macrolide_Exporter_MacB"/>
</dbReference>
<keyword evidence="10" id="KW-1185">Reference proteome</keyword>
<dbReference type="PANTHER" id="PTHR30572">
    <property type="entry name" value="MEMBRANE COMPONENT OF TRANSPORTER-RELATED"/>
    <property type="match status" value="1"/>
</dbReference>
<dbReference type="PROSITE" id="PS51257">
    <property type="entry name" value="PROKAR_LIPOPROTEIN"/>
    <property type="match status" value="1"/>
</dbReference>
<keyword evidence="9" id="KW-0132">Cell division</keyword>
<feature type="domain" description="ABC3 transporter permease C-terminal" evidence="7">
    <location>
        <begin position="305"/>
        <end position="414"/>
    </location>
</feature>
<keyword evidence="9" id="KW-0131">Cell cycle</keyword>
<dbReference type="EMBL" id="PDUD01000047">
    <property type="protein sequence ID" value="PHN01942.1"/>
    <property type="molecule type" value="Genomic_DNA"/>
</dbReference>
<dbReference type="Proteomes" id="UP000223913">
    <property type="component" value="Unassembled WGS sequence"/>
</dbReference>
<keyword evidence="4 6" id="KW-1133">Transmembrane helix</keyword>
<proteinExistence type="predicted"/>
<evidence type="ECO:0000256" key="6">
    <source>
        <dbReference type="SAM" id="Phobius"/>
    </source>
</evidence>
<evidence type="ECO:0000256" key="3">
    <source>
        <dbReference type="ARBA" id="ARBA00022692"/>
    </source>
</evidence>
<evidence type="ECO:0000256" key="1">
    <source>
        <dbReference type="ARBA" id="ARBA00004651"/>
    </source>
</evidence>
<gene>
    <name evidence="9" type="ORF">CRP01_34690</name>
</gene>
<name>A0A2D0N063_FLAN2</name>
<evidence type="ECO:0000256" key="2">
    <source>
        <dbReference type="ARBA" id="ARBA00022475"/>
    </source>
</evidence>
<feature type="domain" description="MacB-like periplasmic core" evidence="8">
    <location>
        <begin position="20"/>
        <end position="242"/>
    </location>
</feature>
<dbReference type="GO" id="GO:0051301">
    <property type="term" value="P:cell division"/>
    <property type="evidence" value="ECO:0007669"/>
    <property type="project" value="UniProtKB-KW"/>
</dbReference>
<feature type="transmembrane region" description="Helical" evidence="6">
    <location>
        <begin position="21"/>
        <end position="42"/>
    </location>
</feature>
<evidence type="ECO:0000313" key="10">
    <source>
        <dbReference type="Proteomes" id="UP000223913"/>
    </source>
</evidence>
<dbReference type="InterPro" id="IPR025857">
    <property type="entry name" value="MacB_PCD"/>
</dbReference>
<feature type="domain" description="ABC3 transporter permease C-terminal" evidence="7">
    <location>
        <begin position="698"/>
        <end position="804"/>
    </location>
</feature>
<comment type="subcellular location">
    <subcellularLocation>
        <location evidence="1">Cell membrane</location>
        <topology evidence="1">Multi-pass membrane protein</topology>
    </subcellularLocation>
</comment>
<evidence type="ECO:0000313" key="9">
    <source>
        <dbReference type="EMBL" id="PHN01942.1"/>
    </source>
</evidence>